<feature type="signal peptide" evidence="2">
    <location>
        <begin position="1"/>
        <end position="32"/>
    </location>
</feature>
<reference evidence="4 5" key="1">
    <citation type="submission" date="2014-05" db="EMBL/GenBank/DDBJ databases">
        <title>Novel Listeriaceae from food processing environments.</title>
        <authorList>
            <person name="den Bakker H.C."/>
        </authorList>
    </citation>
    <scope>NUCLEOTIDE SEQUENCE [LARGE SCALE GENOMIC DNA]</scope>
    <source>
        <strain evidence="4 5">FSL A5-0281</strain>
    </source>
</reference>
<evidence type="ECO:0000256" key="1">
    <source>
        <dbReference type="SAM" id="MobiDB-lite"/>
    </source>
</evidence>
<evidence type="ECO:0000313" key="4">
    <source>
        <dbReference type="EMBL" id="KGL42952.1"/>
    </source>
</evidence>
<dbReference type="EMBL" id="JNFA01000011">
    <property type="protein sequence ID" value="KGL42952.1"/>
    <property type="molecule type" value="Genomic_DNA"/>
</dbReference>
<protein>
    <recommendedName>
        <fullName evidence="3">WxL domain-containing protein</fullName>
    </recommendedName>
</protein>
<evidence type="ECO:0000256" key="2">
    <source>
        <dbReference type="SAM" id="SignalP"/>
    </source>
</evidence>
<dbReference type="Pfam" id="PF13731">
    <property type="entry name" value="WxL"/>
    <property type="match status" value="1"/>
</dbReference>
<sequence length="232" mass="24001">MRNTRMNTFAKIATIGVITVAGLFGASTLASADTTTSTGKITLEADDSPVTPLNPLDPDSPTPATPDPADPTNPGTGNSGELTIDFLSNIDFGTQKVSGTSETYKALNTNPYIQVTDKRGNGDGWVLTASATDFKDGDNVLKGAEMSFKNGQVRTQADNQSTAPTASDVTLNSSAQPVFQAATNAGMGTWIDVYSGTAGANENVTLHVPAGNLAGDYDSSITWTLETSPSAE</sequence>
<organism evidence="4 5">
    <name type="scientific">Listeria booriae</name>
    <dbReference type="NCBI Taxonomy" id="1552123"/>
    <lineage>
        <taxon>Bacteria</taxon>
        <taxon>Bacillati</taxon>
        <taxon>Bacillota</taxon>
        <taxon>Bacilli</taxon>
        <taxon>Bacillales</taxon>
        <taxon>Listeriaceae</taxon>
        <taxon>Listeria</taxon>
    </lineage>
</organism>
<dbReference type="STRING" id="1552123.EP57_05720"/>
<feature type="region of interest" description="Disordered" evidence="1">
    <location>
        <begin position="42"/>
        <end position="81"/>
    </location>
</feature>
<keyword evidence="5" id="KW-1185">Reference proteome</keyword>
<comment type="caution">
    <text evidence="4">The sequence shown here is derived from an EMBL/GenBank/DDBJ whole genome shotgun (WGS) entry which is preliminary data.</text>
</comment>
<gene>
    <name evidence="4" type="ORF">EP57_05720</name>
</gene>
<feature type="domain" description="WxL" evidence="3">
    <location>
        <begin position="31"/>
        <end position="229"/>
    </location>
</feature>
<accession>A0A099WDB2</accession>
<keyword evidence="2" id="KW-0732">Signal</keyword>
<dbReference type="Proteomes" id="UP000029844">
    <property type="component" value="Unassembled WGS sequence"/>
</dbReference>
<dbReference type="eggNOG" id="COG4886">
    <property type="taxonomic scope" value="Bacteria"/>
</dbReference>
<proteinExistence type="predicted"/>
<name>A0A099WDB2_9LIST</name>
<evidence type="ECO:0000313" key="5">
    <source>
        <dbReference type="Proteomes" id="UP000029844"/>
    </source>
</evidence>
<dbReference type="InterPro" id="IPR027994">
    <property type="entry name" value="WxL_dom"/>
</dbReference>
<evidence type="ECO:0000259" key="3">
    <source>
        <dbReference type="Pfam" id="PF13731"/>
    </source>
</evidence>
<dbReference type="AlphaFoldDB" id="A0A099WDB2"/>
<feature type="chain" id="PRO_5001956223" description="WxL domain-containing protein" evidence="2">
    <location>
        <begin position="33"/>
        <end position="232"/>
    </location>
</feature>
<feature type="compositionally biased region" description="Pro residues" evidence="1">
    <location>
        <begin position="58"/>
        <end position="71"/>
    </location>
</feature>